<evidence type="ECO:0000256" key="9">
    <source>
        <dbReference type="ARBA" id="ARBA00022583"/>
    </source>
</evidence>
<feature type="region of interest" description="Disordered" evidence="18">
    <location>
        <begin position="146"/>
        <end position="243"/>
    </location>
</feature>
<feature type="region of interest" description="Disordered" evidence="18">
    <location>
        <begin position="255"/>
        <end position="276"/>
    </location>
</feature>
<sequence>MTVFLGVYRAIYAYEPQTDEELAIEEDDLLYLLEKSDVDDWWTVKKRVVGADIDEPVGLVPNNYIEEADIIYQVRALYDYEEAQNPDEELSFIEGDLFDIYDDRDADWLLCRSVKDGGYGFIPGNYVEKVEDGGDDNEAERIAKVRGQPEHMRAAEESIQTQPSIQMVPISELPPPPQRKAESSSPPVSRSSPNIPSPEISKSPSNRDVPIDGRPLPDLPSRPLEPPQLQPSLSSQQMHPMQSVHLPQSVSIVLSDEETPPPKPPRNAQPSAGYKDSVPIRTTSVQFSATWSLKEVRGRKKKDSTLTVTSEEIIFEPGDGPIQSWTYENLTSYDNEKKHLFLEFKNPYANLELYAKSSDLASTIVSHINDWKSASNGSALRELEIAKNSVLKKLGIVSFDFTGESPDELTVKEGDEIYIINDKKSPDWWMCEIIRTGRRGVIPAQFIQVVPHKGSSSPSMQSRAGSGQGNRNRSVSYTSDPGSWKHDSNQDGSKRSSVSSKKKDDKKKKKTYPKNTRIWVDRTNSFKVEAELLGYFDGKIHLHKANGVKIAVAAEKLSNDDIVFVERVTGKNLDKYKQKDSHKKSSSRSDTDAEERELDRRLRERERLGMKKDEPKLTQTVISNDNSSRNKDYDWFELFLNSGVDINSCQRYATIFERENMSEEILPSLRSATLRDLELREGDIIRVMNYLDKKFGREVKDAGAAAARQNSAPGQPTSQAPQEDDVWTARPAANAEIANSQSKKAFSGSLQDLLDLKPLEPKKKEQIPKPKLGDLEPVRTGGSIKSSKQYSSQPLQPLDPFKTGGNNLLPIATGGLVLMPVLTGGVMPLQTTGGVLPISRTGGAIMPQTTFGAQLTGGVLPVQKTANGLIPAPMGMHPQTTFGTPAVTHSFTGGLMPLQRTGGALPAQQVVPQTTFGAPQVSNMLTGGAMPLQKTGGMLSVQSMPTQSFSSGPISNSFGGALPLQMTGGAMPMQAAPPQTTFLSTGNVMMPMQRTGGALPMQLPLSQGTASGLPLTQYLTGGMMPLQRTGGMLQMQSLPPQTTFGNLPLSQTRTTGQMGFQNANTTNPAMVNNMSFGGFQQNPQTNLGMQGTGAMAQLPQTTFGSDFNQVTNNMQNMQIGQTPLQNQPTGFGFGNGPQTQPIQGQANLYNASASNPFGF</sequence>
<dbReference type="EMBL" id="CP014247">
    <property type="protein sequence ID" value="AMD22255.1"/>
    <property type="molecule type" value="Genomic_DNA"/>
</dbReference>
<dbReference type="GO" id="GO:0030479">
    <property type="term" value="C:actin cortical patch"/>
    <property type="evidence" value="ECO:0007669"/>
    <property type="project" value="UniProtKB-SubCell"/>
</dbReference>
<name>A0A0X8HVI7_9SACH</name>
<dbReference type="GO" id="GO:0005886">
    <property type="term" value="C:plasma membrane"/>
    <property type="evidence" value="ECO:0007669"/>
    <property type="project" value="UniProtKB-SubCell"/>
</dbReference>
<dbReference type="InterPro" id="IPR035800">
    <property type="entry name" value="Sla1_SH3_1"/>
</dbReference>
<dbReference type="PANTHER" id="PTHR15735">
    <property type="entry name" value="FCH AND DOUBLE SH3 DOMAINS PROTEIN"/>
    <property type="match status" value="1"/>
</dbReference>
<comment type="similarity">
    <text evidence="4">Belongs to the SLA1 family.</text>
</comment>
<feature type="compositionally biased region" description="Polar residues" evidence="18">
    <location>
        <begin position="708"/>
        <end position="721"/>
    </location>
</feature>
<evidence type="ECO:0000259" key="19">
    <source>
        <dbReference type="PROSITE" id="PS50002"/>
    </source>
</evidence>
<evidence type="ECO:0000256" key="12">
    <source>
        <dbReference type="ARBA" id="ARBA00023136"/>
    </source>
</evidence>
<dbReference type="GO" id="GO:0030674">
    <property type="term" value="F:protein-macromolecule adaptor activity"/>
    <property type="evidence" value="ECO:0007669"/>
    <property type="project" value="InterPro"/>
</dbReference>
<dbReference type="Pfam" id="PF03983">
    <property type="entry name" value="SHD1"/>
    <property type="match status" value="1"/>
</dbReference>
<evidence type="ECO:0000256" key="18">
    <source>
        <dbReference type="SAM" id="MobiDB-lite"/>
    </source>
</evidence>
<dbReference type="Gene3D" id="2.30.30.700">
    <property type="entry name" value="SLA1 homology domain 1"/>
    <property type="match status" value="1"/>
</dbReference>
<dbReference type="InterPro" id="IPR056996">
    <property type="entry name" value="PH_SLA1"/>
</dbReference>
<evidence type="ECO:0000256" key="4">
    <source>
        <dbReference type="ARBA" id="ARBA00007948"/>
    </source>
</evidence>
<evidence type="ECO:0000256" key="8">
    <source>
        <dbReference type="ARBA" id="ARBA00022490"/>
    </source>
</evidence>
<dbReference type="Gene3D" id="2.30.30.40">
    <property type="entry name" value="SH3 Domains"/>
    <property type="match status" value="3"/>
</dbReference>
<dbReference type="InterPro" id="IPR036028">
    <property type="entry name" value="SH3-like_dom_sf"/>
</dbReference>
<feature type="compositionally biased region" description="Low complexity" evidence="18">
    <location>
        <begin position="183"/>
        <end position="198"/>
    </location>
</feature>
<evidence type="ECO:0000256" key="6">
    <source>
        <dbReference type="ARBA" id="ARBA00022443"/>
    </source>
</evidence>
<dbReference type="GO" id="GO:0042802">
    <property type="term" value="F:identical protein binding"/>
    <property type="evidence" value="ECO:0007669"/>
    <property type="project" value="InterPro"/>
</dbReference>
<dbReference type="PRINTS" id="PR00452">
    <property type="entry name" value="SH3DOMAIN"/>
</dbReference>
<feature type="domain" description="SH3" evidence="19">
    <location>
        <begin position="69"/>
        <end position="132"/>
    </location>
</feature>
<keyword evidence="11" id="KW-0967">Endosome</keyword>
<dbReference type="GO" id="GO:0003779">
    <property type="term" value="F:actin binding"/>
    <property type="evidence" value="ECO:0007669"/>
    <property type="project" value="UniProtKB-KW"/>
</dbReference>
<dbReference type="SUPFAM" id="SSF50044">
    <property type="entry name" value="SH3-domain"/>
    <property type="match status" value="3"/>
</dbReference>
<dbReference type="CDD" id="cd11773">
    <property type="entry name" value="SH3_Sla1p_1"/>
    <property type="match status" value="1"/>
</dbReference>
<dbReference type="GeneID" id="28725599"/>
<evidence type="ECO:0000256" key="10">
    <source>
        <dbReference type="ARBA" id="ARBA00022737"/>
    </source>
</evidence>
<dbReference type="InterPro" id="IPR035821">
    <property type="entry name" value="Sla1_SH3_3"/>
</dbReference>
<dbReference type="PANTHER" id="PTHR15735:SF19">
    <property type="entry name" value="ACTIN CYTOSKELETON-REGULATORY COMPLEX PROTEIN SLA1"/>
    <property type="match status" value="1"/>
</dbReference>
<dbReference type="OrthoDB" id="26539at2759"/>
<keyword evidence="8" id="KW-0963">Cytoplasm</keyword>
<evidence type="ECO:0000256" key="3">
    <source>
        <dbReference type="ARBA" id="ARBA00004413"/>
    </source>
</evidence>
<proteinExistence type="inferred from homology"/>
<evidence type="ECO:0000256" key="15">
    <source>
        <dbReference type="ARBA" id="ARBA00025194"/>
    </source>
</evidence>
<keyword evidence="12" id="KW-0472">Membrane</keyword>
<feature type="domain" description="SH3" evidence="19">
    <location>
        <begin position="390"/>
        <end position="452"/>
    </location>
</feature>
<dbReference type="SMART" id="SM00326">
    <property type="entry name" value="SH3"/>
    <property type="match status" value="3"/>
</dbReference>
<dbReference type="GO" id="GO:0005634">
    <property type="term" value="C:nucleus"/>
    <property type="evidence" value="ECO:0007669"/>
    <property type="project" value="TreeGrafter"/>
</dbReference>
<feature type="region of interest" description="Disordered" evidence="18">
    <location>
        <begin position="757"/>
        <end position="797"/>
    </location>
</feature>
<keyword evidence="9" id="KW-0254">Endocytosis</keyword>
<comment type="subcellular location">
    <subcellularLocation>
        <location evidence="3">Cell membrane</location>
        <topology evidence="3">Peripheral membrane protein</topology>
        <orientation evidence="3">Cytoplasmic side</orientation>
    </subcellularLocation>
    <subcellularLocation>
        <location evidence="2">Cytoplasm</location>
        <location evidence="2">Cytoskeleton</location>
        <location evidence="2">Actin patch</location>
    </subcellularLocation>
    <subcellularLocation>
        <location evidence="1">Endosome membrane</location>
        <topology evidence="1">Peripheral membrane protein</topology>
        <orientation evidence="1">Cytoplasmic side</orientation>
    </subcellularLocation>
</comment>
<dbReference type="InterPro" id="IPR007131">
    <property type="entry name" value="SHD1"/>
</dbReference>
<dbReference type="CDD" id="cd11775">
    <property type="entry name" value="SH3_Sla1p_3"/>
    <property type="match status" value="1"/>
</dbReference>
<comment type="function">
    <text evidence="15">Component of the PAN1 actin cytoskeleton-regulatory complex required for the internalization of endosomes during actin-coupled endocytosis. The complex links the site of endocytosis to the cell membrane-associated actin cytoskeleton. Mediates uptake of external molecules and vacuolar degradation of plasma membrane proteins. Plays a role in the proper organization of the cell membrane-associated actin cytoskeleton and promotes its destabilization.</text>
</comment>
<evidence type="ECO:0000256" key="11">
    <source>
        <dbReference type="ARBA" id="ARBA00022753"/>
    </source>
</evidence>
<dbReference type="Gene3D" id="1.10.150.50">
    <property type="entry name" value="Transcription Factor, Ets-1"/>
    <property type="match status" value="1"/>
</dbReference>
<dbReference type="GO" id="GO:0030833">
    <property type="term" value="P:regulation of actin filament polymerization"/>
    <property type="evidence" value="ECO:0007669"/>
    <property type="project" value="TreeGrafter"/>
</dbReference>
<gene>
    <name evidence="20" type="ORF">AW171_hschr74280</name>
</gene>
<feature type="compositionally biased region" description="Basic and acidic residues" evidence="18">
    <location>
        <begin position="146"/>
        <end position="156"/>
    </location>
</feature>
<evidence type="ECO:0000256" key="7">
    <source>
        <dbReference type="ARBA" id="ARBA00022475"/>
    </source>
</evidence>
<keyword evidence="13" id="KW-0009">Actin-binding</keyword>
<feature type="compositionally biased region" description="Polar residues" evidence="18">
    <location>
        <begin position="783"/>
        <end position="795"/>
    </location>
</feature>
<dbReference type="PROSITE" id="PS50002">
    <property type="entry name" value="SH3"/>
    <property type="match status" value="3"/>
</dbReference>
<dbReference type="InterPro" id="IPR001452">
    <property type="entry name" value="SH3_domain"/>
</dbReference>
<reference evidence="20 21" key="1">
    <citation type="submission" date="2016-01" db="EMBL/GenBank/DDBJ databases">
        <title>Genome sequence of the yeast Holleya sinecauda.</title>
        <authorList>
            <person name="Dietrich F.S."/>
        </authorList>
    </citation>
    <scope>NUCLEOTIDE SEQUENCE [LARGE SCALE GENOMIC DNA]</scope>
    <source>
        <strain evidence="20 21">ATCC 58844</strain>
    </source>
</reference>
<feature type="region of interest" description="Disordered" evidence="18">
    <location>
        <begin position="452"/>
        <end position="512"/>
    </location>
</feature>
<keyword evidence="7" id="KW-1003">Cell membrane</keyword>
<dbReference type="GO" id="GO:0006897">
    <property type="term" value="P:endocytosis"/>
    <property type="evidence" value="ECO:0007669"/>
    <property type="project" value="UniProtKB-KW"/>
</dbReference>
<evidence type="ECO:0000256" key="16">
    <source>
        <dbReference type="ARBA" id="ARBA00070651"/>
    </source>
</evidence>
<evidence type="ECO:0000256" key="13">
    <source>
        <dbReference type="ARBA" id="ARBA00023203"/>
    </source>
</evidence>
<feature type="domain" description="SH3" evidence="19">
    <location>
        <begin position="3"/>
        <end position="67"/>
    </location>
</feature>
<evidence type="ECO:0000256" key="2">
    <source>
        <dbReference type="ARBA" id="ARBA00004134"/>
    </source>
</evidence>
<protein>
    <recommendedName>
        <fullName evidence="5">Actin cytoskeleton-regulatory complex protein SLA1</fullName>
    </recommendedName>
    <alternativeName>
        <fullName evidence="16">Actin cytoskeleton-regulatory complex protein sla1</fullName>
    </alternativeName>
</protein>
<evidence type="ECO:0000313" key="21">
    <source>
        <dbReference type="Proteomes" id="UP000243052"/>
    </source>
</evidence>
<feature type="compositionally biased region" description="Basic and acidic residues" evidence="18">
    <location>
        <begin position="483"/>
        <end position="494"/>
    </location>
</feature>
<dbReference type="Pfam" id="PF14604">
    <property type="entry name" value="SH3_9"/>
    <property type="match status" value="1"/>
</dbReference>
<accession>A0A0X8HVI7</accession>
<dbReference type="Pfam" id="PF24081">
    <property type="entry name" value="PH_SLA1"/>
    <property type="match status" value="1"/>
</dbReference>
<dbReference type="Pfam" id="PF00018">
    <property type="entry name" value="SH3_1"/>
    <property type="match status" value="2"/>
</dbReference>
<dbReference type="GO" id="GO:0043130">
    <property type="term" value="F:ubiquitin binding"/>
    <property type="evidence" value="ECO:0007669"/>
    <property type="project" value="InterPro"/>
</dbReference>
<evidence type="ECO:0000256" key="1">
    <source>
        <dbReference type="ARBA" id="ARBA00004125"/>
    </source>
</evidence>
<evidence type="ECO:0000256" key="14">
    <source>
        <dbReference type="ARBA" id="ARBA00023212"/>
    </source>
</evidence>
<organism evidence="20 21">
    <name type="scientific">Eremothecium sinecaudum</name>
    <dbReference type="NCBI Taxonomy" id="45286"/>
    <lineage>
        <taxon>Eukaryota</taxon>
        <taxon>Fungi</taxon>
        <taxon>Dikarya</taxon>
        <taxon>Ascomycota</taxon>
        <taxon>Saccharomycotina</taxon>
        <taxon>Saccharomycetes</taxon>
        <taxon>Saccharomycetales</taxon>
        <taxon>Saccharomycetaceae</taxon>
        <taxon>Eremothecium</taxon>
    </lineage>
</organism>
<feature type="compositionally biased region" description="Basic and acidic residues" evidence="18">
    <location>
        <begin position="587"/>
        <end position="616"/>
    </location>
</feature>
<feature type="region of interest" description="Disordered" evidence="18">
    <location>
        <begin position="575"/>
        <end position="625"/>
    </location>
</feature>
<keyword evidence="21" id="KW-1185">Reference proteome</keyword>
<dbReference type="GO" id="GO:0000147">
    <property type="term" value="P:actin cortical patch assembly"/>
    <property type="evidence" value="ECO:0007669"/>
    <property type="project" value="TreeGrafter"/>
</dbReference>
<dbReference type="GO" id="GO:0010008">
    <property type="term" value="C:endosome membrane"/>
    <property type="evidence" value="ECO:0007669"/>
    <property type="project" value="UniProtKB-SubCell"/>
</dbReference>
<dbReference type="AlphaFoldDB" id="A0A0X8HVI7"/>
<dbReference type="Proteomes" id="UP000243052">
    <property type="component" value="Chromosome vii"/>
</dbReference>
<dbReference type="STRING" id="45286.A0A0X8HVI7"/>
<feature type="region of interest" description="Disordered" evidence="18">
    <location>
        <begin position="702"/>
        <end position="725"/>
    </location>
</feature>
<keyword evidence="10" id="KW-0677">Repeat</keyword>
<dbReference type="InterPro" id="IPR013761">
    <property type="entry name" value="SAM/pointed_sf"/>
</dbReference>
<feature type="compositionally biased region" description="Basic and acidic residues" evidence="18">
    <location>
        <begin position="757"/>
        <end position="777"/>
    </location>
</feature>
<feature type="compositionally biased region" description="Pro residues" evidence="18">
    <location>
        <begin position="217"/>
        <end position="229"/>
    </location>
</feature>
<evidence type="ECO:0000313" key="20">
    <source>
        <dbReference type="EMBL" id="AMD22255.1"/>
    </source>
</evidence>
<keyword evidence="14" id="KW-0206">Cytoskeleton</keyword>
<evidence type="ECO:0000256" key="5">
    <source>
        <dbReference type="ARBA" id="ARBA00020357"/>
    </source>
</evidence>
<evidence type="ECO:0000256" key="17">
    <source>
        <dbReference type="PROSITE-ProRule" id="PRU00192"/>
    </source>
</evidence>
<dbReference type="RefSeq" id="XP_017989251.1">
    <property type="nucleotide sequence ID" value="XM_018133586.1"/>
</dbReference>
<dbReference type="FunFam" id="2.30.30.40:FF:000300">
    <property type="entry name" value="Actin cytoskeleton-regulatory complex protein SLA1"/>
    <property type="match status" value="1"/>
</dbReference>
<feature type="compositionally biased region" description="Polar residues" evidence="18">
    <location>
        <begin position="454"/>
        <end position="481"/>
    </location>
</feature>
<keyword evidence="6 17" id="KW-0728">SH3 domain</keyword>